<protein>
    <submittedName>
        <fullName evidence="1">L-amino acid N-acyltransferase YncA</fullName>
    </submittedName>
</protein>
<gene>
    <name evidence="1" type="ORF">J2W69_003038</name>
</gene>
<reference evidence="1 2" key="1">
    <citation type="submission" date="2023-07" db="EMBL/GenBank/DDBJ databases">
        <title>Sorghum-associated microbial communities from plants grown in Nebraska, USA.</title>
        <authorList>
            <person name="Schachtman D."/>
        </authorList>
    </citation>
    <scope>NUCLEOTIDE SEQUENCE [LARGE SCALE GENOMIC DNA]</scope>
    <source>
        <strain evidence="1 2">4138</strain>
    </source>
</reference>
<name>A0ABU1W282_9GAMM</name>
<dbReference type="RefSeq" id="WP_310279961.1">
    <property type="nucleotide sequence ID" value="NZ_JAVDWR010000012.1"/>
</dbReference>
<accession>A0ABU1W282</accession>
<evidence type="ECO:0000313" key="2">
    <source>
        <dbReference type="Proteomes" id="UP001257909"/>
    </source>
</evidence>
<proteinExistence type="predicted"/>
<sequence>MIRQVIPADAAAIVTIYNHYVLNTCVTFKEQEVTKEQMAGNNTGLQA</sequence>
<dbReference type="Proteomes" id="UP001257909">
    <property type="component" value="Unassembled WGS sequence"/>
</dbReference>
<dbReference type="Gene3D" id="3.40.630.30">
    <property type="match status" value="1"/>
</dbReference>
<organism evidence="1 2">
    <name type="scientific">Rheinheimera soli</name>
    <dbReference type="NCBI Taxonomy" id="443616"/>
    <lineage>
        <taxon>Bacteria</taxon>
        <taxon>Pseudomonadati</taxon>
        <taxon>Pseudomonadota</taxon>
        <taxon>Gammaproteobacteria</taxon>
        <taxon>Chromatiales</taxon>
        <taxon>Chromatiaceae</taxon>
        <taxon>Rheinheimera</taxon>
    </lineage>
</organism>
<evidence type="ECO:0000313" key="1">
    <source>
        <dbReference type="EMBL" id="MDR7122081.1"/>
    </source>
</evidence>
<keyword evidence="2" id="KW-1185">Reference proteome</keyword>
<comment type="caution">
    <text evidence="1">The sequence shown here is derived from an EMBL/GenBank/DDBJ whole genome shotgun (WGS) entry which is preliminary data.</text>
</comment>
<dbReference type="EMBL" id="JAVDWR010000012">
    <property type="protein sequence ID" value="MDR7122081.1"/>
    <property type="molecule type" value="Genomic_DNA"/>
</dbReference>